<gene>
    <name evidence="1" type="ORF">A130_13705</name>
</gene>
<dbReference type="Pfam" id="PF05947">
    <property type="entry name" value="T6SS_TssF"/>
    <property type="match status" value="1"/>
</dbReference>
<evidence type="ECO:0000313" key="2">
    <source>
        <dbReference type="Proteomes" id="UP000094165"/>
    </source>
</evidence>
<sequence length="592" mass="66055">MSDSLLQYFEQELSFIRSEATQFAERHPSSARALGISKDGVDDPQVTRLIESVALLNGRLQKRLDESFPELTDSLIRLLFPHYLRPIPSYSVLNFNVTDDASATHRIPAGTEFEIGDESNKALFRTTKELDLFPVEIEQVKVAFAPFETTKPAGAEHAKALIEVTISAVDEGIDISLLEMNKLNLHLKGESSFALKLYDLLIHGASQVCVQTDSKRHVLGKQAIQPIGFDIEDTILPYQAASFGGFKLLTEFFVFADRFNGFTVDLNQVLNQCLGHRFTLQIYVDELSVDVARSLSVDHFTLFSTPVVNLHHMVADPVEIDFLQKDYPIVLDATQGQDLELFSVDEVVDVTTSEQVTVPQVYGEKYSDSQSGLRWQLVQNLLESGALKSVLNVADLEHSSLHSSKQTWLVNATVTNGSRVGSLPINSAVACMESITIPAEMSLLRRPSMPIRSKDNSTNVWSLLCHLHFNYHAILGSDDPKSTLKNVFEMYNHNHSSQNQLYIESLVAIDQEQVVAPIRVSGRTCFAYGTKITVTLDPTNVNGGISMFSHLLDRFFAFFSGFNSFTQVDIKFEGQDVLYIAFPRRTGCKSLL</sequence>
<organism evidence="1 2">
    <name type="scientific">Vibrio genomosp. F6 str. FF-238</name>
    <dbReference type="NCBI Taxonomy" id="1191298"/>
    <lineage>
        <taxon>Bacteria</taxon>
        <taxon>Pseudomonadati</taxon>
        <taxon>Pseudomonadota</taxon>
        <taxon>Gammaproteobacteria</taxon>
        <taxon>Vibrionales</taxon>
        <taxon>Vibrionaceae</taxon>
        <taxon>Vibrio</taxon>
    </lineage>
</organism>
<accession>A0A1E5D3G8</accession>
<name>A0A1E5D3G8_9VIBR</name>
<dbReference type="EMBL" id="AJYW02000058">
    <property type="protein sequence ID" value="OEE78093.1"/>
    <property type="molecule type" value="Genomic_DNA"/>
</dbReference>
<dbReference type="RefSeq" id="WP_017052343.1">
    <property type="nucleotide sequence ID" value="NZ_AJYW02000058.1"/>
</dbReference>
<reference evidence="1 2" key="1">
    <citation type="journal article" date="2012" name="Science">
        <title>Ecological populations of bacteria act as socially cohesive units of antibiotic production and resistance.</title>
        <authorList>
            <person name="Cordero O.X."/>
            <person name="Wildschutte H."/>
            <person name="Kirkup B."/>
            <person name="Proehl S."/>
            <person name="Ngo L."/>
            <person name="Hussain F."/>
            <person name="Le Roux F."/>
            <person name="Mincer T."/>
            <person name="Polz M.F."/>
        </authorList>
    </citation>
    <scope>NUCLEOTIDE SEQUENCE [LARGE SCALE GENOMIC DNA]</scope>
    <source>
        <strain evidence="1 2">FF-238</strain>
    </source>
</reference>
<dbReference type="NCBIfam" id="TIGR03359">
    <property type="entry name" value="VI_chp_6"/>
    <property type="match status" value="1"/>
</dbReference>
<keyword evidence="2" id="KW-1185">Reference proteome</keyword>
<dbReference type="Proteomes" id="UP000094165">
    <property type="component" value="Unassembled WGS sequence"/>
</dbReference>
<proteinExistence type="predicted"/>
<dbReference type="PANTHER" id="PTHR35370">
    <property type="entry name" value="CYTOPLASMIC PROTEIN-RELATED-RELATED"/>
    <property type="match status" value="1"/>
</dbReference>
<protein>
    <submittedName>
        <fullName evidence="1">Type VI secretion protein</fullName>
    </submittedName>
</protein>
<comment type="caution">
    <text evidence="1">The sequence shown here is derived from an EMBL/GenBank/DDBJ whole genome shotgun (WGS) entry which is preliminary data.</text>
</comment>
<dbReference type="AlphaFoldDB" id="A0A1E5D3G8"/>
<dbReference type="InterPro" id="IPR010272">
    <property type="entry name" value="T6SS_TssF"/>
</dbReference>
<evidence type="ECO:0000313" key="1">
    <source>
        <dbReference type="EMBL" id="OEE78093.1"/>
    </source>
</evidence>
<dbReference type="PIRSF" id="PIRSF028304">
    <property type="entry name" value="UCP028304"/>
    <property type="match status" value="1"/>
</dbReference>
<dbReference type="PANTHER" id="PTHR35370:SF1">
    <property type="entry name" value="TYPE VI SECRETION SYSTEM COMPONENT TSSF1"/>
    <property type="match status" value="1"/>
</dbReference>